<dbReference type="AlphaFoldDB" id="A0AA35WSU0"/>
<name>A0AA35WSU0_GEOBA</name>
<accession>A0AA35WSU0</accession>
<protein>
    <submittedName>
        <fullName evidence="2">Uncharacterized protein</fullName>
    </submittedName>
</protein>
<evidence type="ECO:0000313" key="3">
    <source>
        <dbReference type="Proteomes" id="UP001174909"/>
    </source>
</evidence>
<feature type="compositionally biased region" description="Basic residues" evidence="1">
    <location>
        <begin position="154"/>
        <end position="164"/>
    </location>
</feature>
<dbReference type="EMBL" id="CASHTH010002607">
    <property type="protein sequence ID" value="CAI8032528.1"/>
    <property type="molecule type" value="Genomic_DNA"/>
</dbReference>
<reference evidence="2" key="1">
    <citation type="submission" date="2023-03" db="EMBL/GenBank/DDBJ databases">
        <authorList>
            <person name="Steffen K."/>
            <person name="Cardenas P."/>
        </authorList>
    </citation>
    <scope>NUCLEOTIDE SEQUENCE</scope>
</reference>
<keyword evidence="3" id="KW-1185">Reference proteome</keyword>
<feature type="compositionally biased region" description="Basic residues" evidence="1">
    <location>
        <begin position="172"/>
        <end position="187"/>
    </location>
</feature>
<sequence length="187" mass="20508">MTWTTSRSIGMTIALAASITRSTSSRVISRSLPVTATTPRELIPSMWPPAMPAKAPVTSRPDIISAASTAFRSDRTVASMLMTTPRRSPRDGVVPTPMISRRPSCPICAMIAHTLLVPISSPTIRSSRATLTHRPRRPPTAPAARPPAIVTQPTRHRRPHRRGNRSPTAGVRCRRRRARRAPRRHAG</sequence>
<comment type="caution">
    <text evidence="2">The sequence shown here is derived from an EMBL/GenBank/DDBJ whole genome shotgun (WGS) entry which is preliminary data.</text>
</comment>
<feature type="region of interest" description="Disordered" evidence="1">
    <location>
        <begin position="128"/>
        <end position="187"/>
    </location>
</feature>
<evidence type="ECO:0000256" key="1">
    <source>
        <dbReference type="SAM" id="MobiDB-lite"/>
    </source>
</evidence>
<evidence type="ECO:0000313" key="2">
    <source>
        <dbReference type="EMBL" id="CAI8032528.1"/>
    </source>
</evidence>
<dbReference type="Proteomes" id="UP001174909">
    <property type="component" value="Unassembled WGS sequence"/>
</dbReference>
<organism evidence="2 3">
    <name type="scientific">Geodia barretti</name>
    <name type="common">Barrett's horny sponge</name>
    <dbReference type="NCBI Taxonomy" id="519541"/>
    <lineage>
        <taxon>Eukaryota</taxon>
        <taxon>Metazoa</taxon>
        <taxon>Porifera</taxon>
        <taxon>Demospongiae</taxon>
        <taxon>Heteroscleromorpha</taxon>
        <taxon>Tetractinellida</taxon>
        <taxon>Astrophorina</taxon>
        <taxon>Geodiidae</taxon>
        <taxon>Geodia</taxon>
    </lineage>
</organism>
<proteinExistence type="predicted"/>
<gene>
    <name evidence="2" type="ORF">GBAR_LOCUS18385</name>
</gene>